<feature type="region of interest" description="Disordered" evidence="1">
    <location>
        <begin position="20"/>
        <end position="40"/>
    </location>
</feature>
<dbReference type="Proteomes" id="UP001066276">
    <property type="component" value="Chromosome 2_1"/>
</dbReference>
<dbReference type="EMBL" id="JANPWB010000003">
    <property type="protein sequence ID" value="KAJ1202299.1"/>
    <property type="molecule type" value="Genomic_DNA"/>
</dbReference>
<evidence type="ECO:0000313" key="2">
    <source>
        <dbReference type="EMBL" id="KAJ1202299.1"/>
    </source>
</evidence>
<accession>A0AAV7VQF8</accession>
<dbReference type="AlphaFoldDB" id="A0AAV7VQF8"/>
<organism evidence="2 3">
    <name type="scientific">Pleurodeles waltl</name>
    <name type="common">Iberian ribbed newt</name>
    <dbReference type="NCBI Taxonomy" id="8319"/>
    <lineage>
        <taxon>Eukaryota</taxon>
        <taxon>Metazoa</taxon>
        <taxon>Chordata</taxon>
        <taxon>Craniata</taxon>
        <taxon>Vertebrata</taxon>
        <taxon>Euteleostomi</taxon>
        <taxon>Amphibia</taxon>
        <taxon>Batrachia</taxon>
        <taxon>Caudata</taxon>
        <taxon>Salamandroidea</taxon>
        <taxon>Salamandridae</taxon>
        <taxon>Pleurodelinae</taxon>
        <taxon>Pleurodeles</taxon>
    </lineage>
</organism>
<evidence type="ECO:0000313" key="3">
    <source>
        <dbReference type="Proteomes" id="UP001066276"/>
    </source>
</evidence>
<reference evidence="2" key="1">
    <citation type="journal article" date="2022" name="bioRxiv">
        <title>Sequencing and chromosome-scale assembly of the giantPleurodeles waltlgenome.</title>
        <authorList>
            <person name="Brown T."/>
            <person name="Elewa A."/>
            <person name="Iarovenko S."/>
            <person name="Subramanian E."/>
            <person name="Araus A.J."/>
            <person name="Petzold A."/>
            <person name="Susuki M."/>
            <person name="Suzuki K.-i.T."/>
            <person name="Hayashi T."/>
            <person name="Toyoda A."/>
            <person name="Oliveira C."/>
            <person name="Osipova E."/>
            <person name="Leigh N.D."/>
            <person name="Simon A."/>
            <person name="Yun M.H."/>
        </authorList>
    </citation>
    <scope>NUCLEOTIDE SEQUENCE</scope>
    <source>
        <strain evidence="2">20211129_DDA</strain>
        <tissue evidence="2">Liver</tissue>
    </source>
</reference>
<sequence length="119" mass="13580">MSRSGGAAYGTKWHAEDKFEQKRNGDCPSAGRLTGAERGTPVVERIGGAPDEEVRMDSAKEMFFPDYTIAVQRQRNSFLAVKWNLREMRFTYSLLFPEKLLVVATDSTHFFTTPEEAWR</sequence>
<gene>
    <name evidence="2" type="ORF">NDU88_006099</name>
</gene>
<comment type="caution">
    <text evidence="2">The sequence shown here is derived from an EMBL/GenBank/DDBJ whole genome shotgun (WGS) entry which is preliminary data.</text>
</comment>
<dbReference type="InterPro" id="IPR042566">
    <property type="entry name" value="L1_C"/>
</dbReference>
<proteinExistence type="predicted"/>
<protein>
    <submittedName>
        <fullName evidence="2">Uncharacterized protein</fullName>
    </submittedName>
</protein>
<evidence type="ECO:0000256" key="1">
    <source>
        <dbReference type="SAM" id="MobiDB-lite"/>
    </source>
</evidence>
<name>A0AAV7VQF8_PLEWA</name>
<keyword evidence="3" id="KW-1185">Reference proteome</keyword>
<dbReference type="Gene3D" id="3.30.250.20">
    <property type="entry name" value="L1 transposable element, C-terminal domain"/>
    <property type="match status" value="1"/>
</dbReference>